<dbReference type="RefSeq" id="XP_028468614.1">
    <property type="nucleotide sequence ID" value="XM_028606483.1"/>
</dbReference>
<accession>A0A3N2Q2B1</accession>
<feature type="transmembrane region" description="Helical" evidence="2">
    <location>
        <begin position="46"/>
        <end position="70"/>
    </location>
</feature>
<dbReference type="GeneID" id="39574961"/>
<gene>
    <name evidence="3" type="ORF">SODALDRAFT_105233</name>
</gene>
<organism evidence="3 4">
    <name type="scientific">Sodiomyces alkalinus (strain CBS 110278 / VKM F-3762 / F11)</name>
    <name type="common">Alkaliphilic filamentous fungus</name>
    <dbReference type="NCBI Taxonomy" id="1314773"/>
    <lineage>
        <taxon>Eukaryota</taxon>
        <taxon>Fungi</taxon>
        <taxon>Dikarya</taxon>
        <taxon>Ascomycota</taxon>
        <taxon>Pezizomycotina</taxon>
        <taxon>Sordariomycetes</taxon>
        <taxon>Hypocreomycetidae</taxon>
        <taxon>Glomerellales</taxon>
        <taxon>Plectosphaerellaceae</taxon>
        <taxon>Sodiomyces</taxon>
    </lineage>
</organism>
<keyword evidence="4" id="KW-1185">Reference proteome</keyword>
<evidence type="ECO:0000256" key="1">
    <source>
        <dbReference type="SAM" id="MobiDB-lite"/>
    </source>
</evidence>
<sequence>MPPLHGTVKDCTNKVVPALFFLVVVGCITVVLAYSNGIQEPVPRDVTAGLTATLGILVFLFALGRGFLYLQPVPTGQHDLEQGAGRSHQTTAAPLAPQPGRIHCPIQAGGSPSGSSDSNRITVAHPAPGDHLASPSDHVASDSEDTVVPPARTTRPYSQGYENRAAAAFETPIRAPNRPAPVYNAETGFGRGGGGGGGGRADSQSQSHRQQTRRSGDDIGTSEDALAILPSTWGQRHVAVGHPSKQMAKSSLNLPPGRQSLFRNSGLGGLE</sequence>
<dbReference type="OrthoDB" id="10652945at2759"/>
<keyword evidence="2" id="KW-0472">Membrane</keyword>
<reference evidence="3 4" key="1">
    <citation type="journal article" date="2018" name="Mol. Ecol.">
        <title>The obligate alkalophilic soda-lake fungus Sodiomyces alkalinus has shifted to a protein diet.</title>
        <authorList>
            <person name="Grum-Grzhimaylo A.A."/>
            <person name="Falkoski D.L."/>
            <person name="van den Heuvel J."/>
            <person name="Valero-Jimenez C.A."/>
            <person name="Min B."/>
            <person name="Choi I.G."/>
            <person name="Lipzen A."/>
            <person name="Daum C.G."/>
            <person name="Aanen D.K."/>
            <person name="Tsang A."/>
            <person name="Henrissat B."/>
            <person name="Bilanenko E.N."/>
            <person name="de Vries R.P."/>
            <person name="van Kan J.A.L."/>
            <person name="Grigoriev I.V."/>
            <person name="Debets A.J.M."/>
        </authorList>
    </citation>
    <scope>NUCLEOTIDE SEQUENCE [LARGE SCALE GENOMIC DNA]</scope>
    <source>
        <strain evidence="3 4">F11</strain>
    </source>
</reference>
<dbReference type="AlphaFoldDB" id="A0A3N2Q2B1"/>
<feature type="compositionally biased region" description="Gly residues" evidence="1">
    <location>
        <begin position="189"/>
        <end position="200"/>
    </location>
</feature>
<dbReference type="EMBL" id="ML119052">
    <property type="protein sequence ID" value="ROT40808.1"/>
    <property type="molecule type" value="Genomic_DNA"/>
</dbReference>
<evidence type="ECO:0000313" key="4">
    <source>
        <dbReference type="Proteomes" id="UP000272025"/>
    </source>
</evidence>
<feature type="region of interest" description="Disordered" evidence="1">
    <location>
        <begin position="79"/>
        <end position="271"/>
    </location>
</feature>
<dbReference type="Proteomes" id="UP000272025">
    <property type="component" value="Unassembled WGS sequence"/>
</dbReference>
<proteinExistence type="predicted"/>
<keyword evidence="2" id="KW-1133">Transmembrane helix</keyword>
<evidence type="ECO:0000313" key="3">
    <source>
        <dbReference type="EMBL" id="ROT40808.1"/>
    </source>
</evidence>
<keyword evidence="2" id="KW-0812">Transmembrane</keyword>
<protein>
    <submittedName>
        <fullName evidence="3">Uncharacterized protein</fullName>
    </submittedName>
</protein>
<feature type="transmembrane region" description="Helical" evidence="2">
    <location>
        <begin position="15"/>
        <end position="34"/>
    </location>
</feature>
<name>A0A3N2Q2B1_SODAK</name>
<evidence type="ECO:0000256" key="2">
    <source>
        <dbReference type="SAM" id="Phobius"/>
    </source>
</evidence>